<feature type="compositionally biased region" description="Basic and acidic residues" evidence="7">
    <location>
        <begin position="331"/>
        <end position="343"/>
    </location>
</feature>
<evidence type="ECO:0000313" key="8">
    <source>
        <dbReference type="EMBL" id="OCL12457.1"/>
    </source>
</evidence>
<feature type="compositionally biased region" description="Basic and acidic residues" evidence="7">
    <location>
        <begin position="205"/>
        <end position="217"/>
    </location>
</feature>
<evidence type="ECO:0000256" key="7">
    <source>
        <dbReference type="SAM" id="MobiDB-lite"/>
    </source>
</evidence>
<dbReference type="PANTHER" id="PTHR12684:SF2">
    <property type="entry name" value="TRNA 2'-PHOSPHOTRANSFERASE 1"/>
    <property type="match status" value="1"/>
</dbReference>
<keyword evidence="9" id="KW-1185">Reference proteome</keyword>
<dbReference type="GO" id="GO:0006388">
    <property type="term" value="P:tRNA splicing, via endonucleolytic cleavage and ligation"/>
    <property type="evidence" value="ECO:0007669"/>
    <property type="project" value="TreeGrafter"/>
</dbReference>
<keyword evidence="4" id="KW-0808">Transferase</keyword>
<accession>A0A8E2F8D9</accession>
<dbReference type="EC" id="2.7.1.160" evidence="3"/>
<dbReference type="OrthoDB" id="419694at2759"/>
<dbReference type="Pfam" id="PF01885">
    <property type="entry name" value="PTS_2-RNA"/>
    <property type="match status" value="1"/>
</dbReference>
<dbReference type="Proteomes" id="UP000250140">
    <property type="component" value="Unassembled WGS sequence"/>
</dbReference>
<dbReference type="EMBL" id="KV748875">
    <property type="protein sequence ID" value="OCL12457.1"/>
    <property type="molecule type" value="Genomic_DNA"/>
</dbReference>
<dbReference type="AlphaFoldDB" id="A0A8E2F8D9"/>
<protein>
    <recommendedName>
        <fullName evidence="3">2'-phosphotransferase</fullName>
        <ecNumber evidence="3">2.7.1.160</ecNumber>
    </recommendedName>
</protein>
<comment type="function">
    <text evidence="1">Catalyzes the last step of tRNA splicing, the transfer of the splice junction 2'-phosphate from ligated tRNA to NAD to produce ADP-ribose 1''-2'' cyclic phosphate.</text>
</comment>
<sequence>MSSRRGGRGGRGGRELPREVMVSKKISWLLRHGAEQEGLKLGEGGYVNVADALQTRTLKSLKVTFPELRTIVAENDKQRFALIPISATPTTASDSTTAEPAASIASDATTQDDSDPRNFLIRANQGHSIKVESEGLLTPITKEDMPELVVHGTTTAAWPLIMKTGGLRRMGRNHIHFAQGPPKGFVPIEPLSQPAASNPDGTAEQEGKDGEAAVEADHAAKEAAPVISGMRASSSVLIYIDLPLALDAGLKFWKSENGVVLSEGDERGIVGSQFFKRVEERNGGGKVLMRDGISPEGVEVDTSALDEEISGGRGRGKKIGGGGGRGKGKAKVNDDSKDILVDV</sequence>
<dbReference type="InterPro" id="IPR042081">
    <property type="entry name" value="RNA_2'-PTrans_C"/>
</dbReference>
<comment type="similarity">
    <text evidence="2">Belongs to the KptA/TPT1 family.</text>
</comment>
<evidence type="ECO:0000256" key="3">
    <source>
        <dbReference type="ARBA" id="ARBA00012007"/>
    </source>
</evidence>
<comment type="catalytic activity">
    <reaction evidence="6">
        <text>2'-phospho-[ligated tRNA] + NAD(+) = mature tRNA + ADP-alpha-D-ribose 1'',2''-cyclic phosphate + nicotinamide</text>
        <dbReference type="Rhea" id="RHEA:23324"/>
        <dbReference type="Rhea" id="RHEA-COMP:11106"/>
        <dbReference type="Rhea" id="RHEA-COMP:11107"/>
        <dbReference type="ChEBI" id="CHEBI:17154"/>
        <dbReference type="ChEBI" id="CHEBI:57540"/>
        <dbReference type="ChEBI" id="CHEBI:76596"/>
        <dbReference type="ChEBI" id="CHEBI:82883"/>
        <dbReference type="ChEBI" id="CHEBI:85027"/>
        <dbReference type="EC" id="2.7.1.160"/>
    </reaction>
</comment>
<evidence type="ECO:0000256" key="5">
    <source>
        <dbReference type="ARBA" id="ARBA00023027"/>
    </source>
</evidence>
<dbReference type="InterPro" id="IPR042080">
    <property type="entry name" value="RNA_2'-PTrans_N"/>
</dbReference>
<feature type="region of interest" description="Disordered" evidence="7">
    <location>
        <begin position="89"/>
        <end position="116"/>
    </location>
</feature>
<organism evidence="8 9">
    <name type="scientific">Glonium stellatum</name>
    <dbReference type="NCBI Taxonomy" id="574774"/>
    <lineage>
        <taxon>Eukaryota</taxon>
        <taxon>Fungi</taxon>
        <taxon>Dikarya</taxon>
        <taxon>Ascomycota</taxon>
        <taxon>Pezizomycotina</taxon>
        <taxon>Dothideomycetes</taxon>
        <taxon>Pleosporomycetidae</taxon>
        <taxon>Gloniales</taxon>
        <taxon>Gloniaceae</taxon>
        <taxon>Glonium</taxon>
    </lineage>
</organism>
<reference evidence="8 9" key="1">
    <citation type="journal article" date="2016" name="Nat. Commun.">
        <title>Ectomycorrhizal ecology is imprinted in the genome of the dominant symbiotic fungus Cenococcum geophilum.</title>
        <authorList>
            <consortium name="DOE Joint Genome Institute"/>
            <person name="Peter M."/>
            <person name="Kohler A."/>
            <person name="Ohm R.A."/>
            <person name="Kuo A."/>
            <person name="Krutzmann J."/>
            <person name="Morin E."/>
            <person name="Arend M."/>
            <person name="Barry K.W."/>
            <person name="Binder M."/>
            <person name="Choi C."/>
            <person name="Clum A."/>
            <person name="Copeland A."/>
            <person name="Grisel N."/>
            <person name="Haridas S."/>
            <person name="Kipfer T."/>
            <person name="LaButti K."/>
            <person name="Lindquist E."/>
            <person name="Lipzen A."/>
            <person name="Maire R."/>
            <person name="Meier B."/>
            <person name="Mihaltcheva S."/>
            <person name="Molinier V."/>
            <person name="Murat C."/>
            <person name="Poggeler S."/>
            <person name="Quandt C.A."/>
            <person name="Sperisen C."/>
            <person name="Tritt A."/>
            <person name="Tisserant E."/>
            <person name="Crous P.W."/>
            <person name="Henrissat B."/>
            <person name="Nehls U."/>
            <person name="Egli S."/>
            <person name="Spatafora J.W."/>
            <person name="Grigoriev I.V."/>
            <person name="Martin F.M."/>
        </authorList>
    </citation>
    <scope>NUCLEOTIDE SEQUENCE [LARGE SCALE GENOMIC DNA]</scope>
    <source>
        <strain evidence="8 9">CBS 207.34</strain>
    </source>
</reference>
<feature type="region of interest" description="Disordered" evidence="7">
    <location>
        <begin position="189"/>
        <end position="217"/>
    </location>
</feature>
<dbReference type="GO" id="GO:0000215">
    <property type="term" value="F:tRNA 2'-phosphotransferase activity"/>
    <property type="evidence" value="ECO:0007669"/>
    <property type="project" value="UniProtKB-EC"/>
</dbReference>
<evidence type="ECO:0000256" key="2">
    <source>
        <dbReference type="ARBA" id="ARBA00009836"/>
    </source>
</evidence>
<feature type="region of interest" description="Disordered" evidence="7">
    <location>
        <begin position="302"/>
        <end position="343"/>
    </location>
</feature>
<evidence type="ECO:0000256" key="6">
    <source>
        <dbReference type="ARBA" id="ARBA00047949"/>
    </source>
</evidence>
<name>A0A8E2F8D9_9PEZI</name>
<evidence type="ECO:0000256" key="4">
    <source>
        <dbReference type="ARBA" id="ARBA00022679"/>
    </source>
</evidence>
<dbReference type="PANTHER" id="PTHR12684">
    <property type="entry name" value="PUTATIVE PHOSPHOTRANSFERASE"/>
    <property type="match status" value="1"/>
</dbReference>
<evidence type="ECO:0000256" key="1">
    <source>
        <dbReference type="ARBA" id="ARBA00003343"/>
    </source>
</evidence>
<dbReference type="SUPFAM" id="SSF56399">
    <property type="entry name" value="ADP-ribosylation"/>
    <property type="match status" value="2"/>
</dbReference>
<feature type="compositionally biased region" description="Low complexity" evidence="7">
    <location>
        <begin position="89"/>
        <end position="103"/>
    </location>
</feature>
<proteinExistence type="inferred from homology"/>
<dbReference type="InterPro" id="IPR002745">
    <property type="entry name" value="Ptrans_KptA/Tpt1"/>
</dbReference>
<evidence type="ECO:0000313" key="9">
    <source>
        <dbReference type="Proteomes" id="UP000250140"/>
    </source>
</evidence>
<dbReference type="Gene3D" id="3.20.170.30">
    <property type="match status" value="2"/>
</dbReference>
<gene>
    <name evidence="8" type="ORF">AOQ84DRAFT_386107</name>
</gene>
<keyword evidence="5" id="KW-0520">NAD</keyword>
<dbReference type="Gene3D" id="1.10.10.970">
    <property type="entry name" value="RNA 2'-phosphotransferase, Tpt1/KptA family, N-terminal domain"/>
    <property type="match status" value="1"/>
</dbReference>